<evidence type="ECO:0000313" key="2">
    <source>
        <dbReference type="Proteomes" id="UP000722050"/>
    </source>
</evidence>
<gene>
    <name evidence="1" type="ORF">HXM71_07885</name>
</gene>
<organism evidence="1 2">
    <name type="scientific">Mogibacterium diversum</name>
    <dbReference type="NCBI Taxonomy" id="114527"/>
    <lineage>
        <taxon>Bacteria</taxon>
        <taxon>Bacillati</taxon>
        <taxon>Bacillota</taxon>
        <taxon>Clostridia</taxon>
        <taxon>Peptostreptococcales</taxon>
        <taxon>Anaerovoracaceae</taxon>
        <taxon>Mogibacterium</taxon>
    </lineage>
</organism>
<dbReference type="EMBL" id="JABZQH010000378">
    <property type="protein sequence ID" value="MBF1353012.1"/>
    <property type="molecule type" value="Genomic_DNA"/>
</dbReference>
<protein>
    <submittedName>
        <fullName evidence="1">Uncharacterized protein</fullName>
    </submittedName>
</protein>
<dbReference type="AlphaFoldDB" id="A0A930EI38"/>
<sequence length="204" mass="23114">MEARNRENLVELFRFKIQELERHLTNPTKLSLIECSSILRLLLLTDECGLFGKLARNIPGFRTRKRGRGVVKFKAQIQADSHIRDLPSGGYIHAVIRDDALSENISKTYNNNDFLKLPVIDIRLSDGKVITMTVKDVIKFIANKLGGVHVDYNSPEEKNQLLYQLDDKYQLQIAGSVVSSIKGLSEIVLATCKRVDEKLVELGY</sequence>
<name>A0A930EI38_9FIRM</name>
<proteinExistence type="predicted"/>
<comment type="caution">
    <text evidence="1">The sequence shown here is derived from an EMBL/GenBank/DDBJ whole genome shotgun (WGS) entry which is preliminary data.</text>
</comment>
<accession>A0A930EI38</accession>
<reference evidence="1" key="1">
    <citation type="submission" date="2020-04" db="EMBL/GenBank/DDBJ databases">
        <title>Deep metagenomics examines the oral microbiome during advanced dental caries in children, revealing novel taxa and co-occurrences with host molecules.</title>
        <authorList>
            <person name="Baker J.L."/>
            <person name="Morton J.T."/>
            <person name="Dinis M."/>
            <person name="Alvarez R."/>
            <person name="Tran N.C."/>
            <person name="Knight R."/>
            <person name="Edlund A."/>
        </authorList>
    </citation>
    <scope>NUCLEOTIDE SEQUENCE</scope>
    <source>
        <strain evidence="1">JCVI_24_bin.8</strain>
    </source>
</reference>
<dbReference type="Proteomes" id="UP000722050">
    <property type="component" value="Unassembled WGS sequence"/>
</dbReference>
<evidence type="ECO:0000313" key="1">
    <source>
        <dbReference type="EMBL" id="MBF1353012.1"/>
    </source>
</evidence>